<evidence type="ECO:0000313" key="2">
    <source>
        <dbReference type="Proteomes" id="UP000325607"/>
    </source>
</evidence>
<dbReference type="OrthoDB" id="6870781at2"/>
<dbReference type="AlphaFoldDB" id="A0A5E6VL98"/>
<accession>A0A5E6VL98</accession>
<dbReference type="EMBL" id="CABVGX010000040">
    <property type="protein sequence ID" value="VVN18443.1"/>
    <property type="molecule type" value="Genomic_DNA"/>
</dbReference>
<reference evidence="1 2" key="1">
    <citation type="submission" date="2019-09" db="EMBL/GenBank/DDBJ databases">
        <authorList>
            <person name="Chandra G."/>
            <person name="Truman W A."/>
        </authorList>
    </citation>
    <scope>NUCLEOTIDE SEQUENCE [LARGE SCALE GENOMIC DNA]</scope>
    <source>
        <strain evidence="1">PS645</strain>
    </source>
</reference>
<gene>
    <name evidence="1" type="ORF">PS645_04173</name>
</gene>
<dbReference type="RefSeq" id="WP_150582121.1">
    <property type="nucleotide sequence ID" value="NZ_CABVGX010000040.1"/>
</dbReference>
<sequence length="225" mass="25195">MTTQWQLDQLRDGVKINHPSRAKELISLINSLARSREIFDYHKCLARDAFEAFNVTNDPDGMSFANRIFGIEDDDGVLWQAGIVSEANFIACTTITRSSFDSFGQLVNQLMLTKPCKANPYVQEVAKALSHGELKEELSAAISSEWFAYIQAFSNTVKHRQLITHNPSLSFIDENRGGKVEGFDYKGHYHPACWVMEALEGTVQLQNSLVACGKALNRAYLCAIN</sequence>
<dbReference type="Proteomes" id="UP000325607">
    <property type="component" value="Unassembled WGS sequence"/>
</dbReference>
<organism evidence="1 2">
    <name type="scientific">Pseudomonas fluorescens</name>
    <dbReference type="NCBI Taxonomy" id="294"/>
    <lineage>
        <taxon>Bacteria</taxon>
        <taxon>Pseudomonadati</taxon>
        <taxon>Pseudomonadota</taxon>
        <taxon>Gammaproteobacteria</taxon>
        <taxon>Pseudomonadales</taxon>
        <taxon>Pseudomonadaceae</taxon>
        <taxon>Pseudomonas</taxon>
    </lineage>
</organism>
<protein>
    <submittedName>
        <fullName evidence="1">Uncharacterized protein</fullName>
    </submittedName>
</protein>
<evidence type="ECO:0000313" key="1">
    <source>
        <dbReference type="EMBL" id="VVN18443.1"/>
    </source>
</evidence>
<name>A0A5E6VL98_PSEFL</name>
<proteinExistence type="predicted"/>